<dbReference type="AlphaFoldDB" id="X1JVJ2"/>
<proteinExistence type="predicted"/>
<reference evidence="1" key="1">
    <citation type="journal article" date="2014" name="Front. Microbiol.">
        <title>High frequency of phylogenetically diverse reductive dehalogenase-homologous genes in deep subseafloor sedimentary metagenomes.</title>
        <authorList>
            <person name="Kawai M."/>
            <person name="Futagami T."/>
            <person name="Toyoda A."/>
            <person name="Takaki Y."/>
            <person name="Nishi S."/>
            <person name="Hori S."/>
            <person name="Arai W."/>
            <person name="Tsubouchi T."/>
            <person name="Morono Y."/>
            <person name="Uchiyama I."/>
            <person name="Ito T."/>
            <person name="Fujiyama A."/>
            <person name="Inagaki F."/>
            <person name="Takami H."/>
        </authorList>
    </citation>
    <scope>NUCLEOTIDE SEQUENCE</scope>
    <source>
        <strain evidence="1">Expedition CK06-06</strain>
    </source>
</reference>
<comment type="caution">
    <text evidence="1">The sequence shown here is derived from an EMBL/GenBank/DDBJ whole genome shotgun (WGS) entry which is preliminary data.</text>
</comment>
<protein>
    <submittedName>
        <fullName evidence="1">Uncharacterized protein</fullName>
    </submittedName>
</protein>
<evidence type="ECO:0000313" key="1">
    <source>
        <dbReference type="EMBL" id="GAH98771.1"/>
    </source>
</evidence>
<feature type="non-terminal residue" evidence="1">
    <location>
        <position position="44"/>
    </location>
</feature>
<name>X1JVJ2_9ZZZZ</name>
<dbReference type="EMBL" id="BARU01046034">
    <property type="protein sequence ID" value="GAH98771.1"/>
    <property type="molecule type" value="Genomic_DNA"/>
</dbReference>
<organism evidence="1">
    <name type="scientific">marine sediment metagenome</name>
    <dbReference type="NCBI Taxonomy" id="412755"/>
    <lineage>
        <taxon>unclassified sequences</taxon>
        <taxon>metagenomes</taxon>
        <taxon>ecological metagenomes</taxon>
    </lineage>
</organism>
<gene>
    <name evidence="1" type="ORF">S03H2_69606</name>
</gene>
<accession>X1JVJ2</accession>
<sequence>MEVDRRENITVAAVGEMVLFQGTISKKQLEYDESRASIPAYNVP</sequence>